<dbReference type="Proteomes" id="UP000193642">
    <property type="component" value="Unassembled WGS sequence"/>
</dbReference>
<feature type="transmembrane region" description="Helical" evidence="9">
    <location>
        <begin position="444"/>
        <end position="462"/>
    </location>
</feature>
<accession>A0A1Y2B9L1</accession>
<dbReference type="GO" id="GO:0016740">
    <property type="term" value="F:transferase activity"/>
    <property type="evidence" value="ECO:0007669"/>
    <property type="project" value="UniProtKB-KW"/>
</dbReference>
<evidence type="ECO:0000256" key="2">
    <source>
        <dbReference type="ARBA" id="ARBA00010666"/>
    </source>
</evidence>
<dbReference type="Pfam" id="PF07779">
    <property type="entry name" value="Cas1_AcylT"/>
    <property type="match status" value="1"/>
</dbReference>
<feature type="compositionally biased region" description="Low complexity" evidence="8">
    <location>
        <begin position="19"/>
        <end position="45"/>
    </location>
</feature>
<evidence type="ECO:0000256" key="8">
    <source>
        <dbReference type="SAM" id="MobiDB-lite"/>
    </source>
</evidence>
<keyword evidence="12" id="KW-1185">Reference proteome</keyword>
<evidence type="ECO:0000256" key="3">
    <source>
        <dbReference type="ARBA" id="ARBA00022679"/>
    </source>
</evidence>
<dbReference type="InterPro" id="IPR012419">
    <property type="entry name" value="Cas1_AcylTrans_dom"/>
</dbReference>
<evidence type="ECO:0000256" key="7">
    <source>
        <dbReference type="ARBA" id="ARBA00023180"/>
    </source>
</evidence>
<feature type="domain" description="Cas1p 10 TM acyl transferase" evidence="10">
    <location>
        <begin position="438"/>
        <end position="855"/>
    </location>
</feature>
<dbReference type="GO" id="GO:0005794">
    <property type="term" value="C:Golgi apparatus"/>
    <property type="evidence" value="ECO:0007669"/>
    <property type="project" value="UniProtKB-ARBA"/>
</dbReference>
<keyword evidence="7" id="KW-0325">Glycoprotein</keyword>
<keyword evidence="5 9" id="KW-1133">Transmembrane helix</keyword>
<sequence>MSEAVETELPLMAPPPPTSAAAATGETPHAAESASASSAAKPSSAPKKKATSVPVFASFGAFSSTPTRIKVVWTVLRGAALAALVFSVLLRIGDVVGLGFHRQEQCSKVLSRGHWTPKKAWHPDSCAIAKYQPNNLQSCLGESKVLLIGDSSMRAIYYAFRAKLGAKLTETEKANAKKHEDLSYTSGKVHLEFYWDPWLNRTDVLNVLDKSQAAPKLGPVKKGDVAALVVLEPKDYKTSIAMVSVGAWFMRYGGDQPAAIENFGKTVSHLFDIVTQRHASETPIATHFITRLLPPFEEAKLSKERQAFLHNELRLQYNAKLFKLVPGVEKGVDGDAFKLGMVGLHALTAAEGMTTDGLHYLPEVDAVEVELLLNQVCNEPLYNGTKQQGKTSCCVDYPKTPAGVWAILVLVLAFGPGAFYYRTTKPHFEPANATLRLLYPTEKTAFALGVLGLVLISCLTVDRSTLFVKVNKEFNSAEFVLMNLAWIVPGFWSLRVGSDSTFLNREQTDEWKGWMQFAILVYHFTGGSKVIPIYAVIRIMVASYLFMTGFGHFTFFYKKADFSLIRLARVLVRLNLLSIALSYVMETDTLFYYFGPLVTFWFMIVYGTMGIYSAGNSNPTILATKLFLSNLAAYSFTHFPIVYGPFFQVCETLFGVKWNAKEAAFRLALDQYAVHFGMLCAWLMISLQSVQSSTPTQYNWLTALSTTIVNRWAQVKRTALISSTVILITYTIFISTVKMGKTENNAYHPYISLVILSAFVILRNATESLRKTTSVFWRWIGGFSLETFILQYHIWLAVDTYAVVDLLGPGVIGRGTGSEVTAVVKWFGFLMNTVVFFALSEVVGDASGVLVEGVVIGGLGKGADARGIAARLGVWMLVLVLWNYTLV</sequence>
<dbReference type="GO" id="GO:0005975">
    <property type="term" value="P:carbohydrate metabolic process"/>
    <property type="evidence" value="ECO:0007669"/>
    <property type="project" value="UniProtKB-ARBA"/>
</dbReference>
<evidence type="ECO:0000256" key="1">
    <source>
        <dbReference type="ARBA" id="ARBA00004141"/>
    </source>
</evidence>
<dbReference type="PANTHER" id="PTHR13533:SF1">
    <property type="entry name" value="N-ACETYLNEURAMINATE 9-O-ACETYLTRANSFERASE"/>
    <property type="match status" value="1"/>
</dbReference>
<feature type="transmembrane region" description="Helical" evidence="9">
    <location>
        <begin position="719"/>
        <end position="740"/>
    </location>
</feature>
<organism evidence="11 12">
    <name type="scientific">Rhizoclosmatium globosum</name>
    <dbReference type="NCBI Taxonomy" id="329046"/>
    <lineage>
        <taxon>Eukaryota</taxon>
        <taxon>Fungi</taxon>
        <taxon>Fungi incertae sedis</taxon>
        <taxon>Chytridiomycota</taxon>
        <taxon>Chytridiomycota incertae sedis</taxon>
        <taxon>Chytridiomycetes</taxon>
        <taxon>Chytridiales</taxon>
        <taxon>Chytriomycetaceae</taxon>
        <taxon>Rhizoclosmatium</taxon>
    </lineage>
</organism>
<keyword evidence="3" id="KW-0808">Transferase</keyword>
<feature type="region of interest" description="Disordered" evidence="8">
    <location>
        <begin position="1"/>
        <end position="47"/>
    </location>
</feature>
<protein>
    <submittedName>
        <fullName evidence="11">Cas1p-domain-containing protein</fullName>
    </submittedName>
</protein>
<evidence type="ECO:0000256" key="9">
    <source>
        <dbReference type="SAM" id="Phobius"/>
    </source>
</evidence>
<feature type="transmembrane region" description="Helical" evidence="9">
    <location>
        <begin position="868"/>
        <end position="885"/>
    </location>
</feature>
<evidence type="ECO:0000259" key="10">
    <source>
        <dbReference type="Pfam" id="PF07779"/>
    </source>
</evidence>
<evidence type="ECO:0000313" key="12">
    <source>
        <dbReference type="Proteomes" id="UP000193642"/>
    </source>
</evidence>
<keyword evidence="4 9" id="KW-0812">Transmembrane</keyword>
<evidence type="ECO:0000256" key="4">
    <source>
        <dbReference type="ARBA" id="ARBA00022692"/>
    </source>
</evidence>
<feature type="transmembrane region" description="Helical" evidence="9">
    <location>
        <begin position="591"/>
        <end position="614"/>
    </location>
</feature>
<evidence type="ECO:0000313" key="11">
    <source>
        <dbReference type="EMBL" id="ORY31180.1"/>
    </source>
</evidence>
<feature type="transmembrane region" description="Helical" evidence="9">
    <location>
        <begin position="474"/>
        <end position="494"/>
    </location>
</feature>
<comment type="similarity">
    <text evidence="2">Belongs to the PC-esterase family. CASD1 subfamily.</text>
</comment>
<feature type="transmembrane region" description="Helical" evidence="9">
    <location>
        <begin position="775"/>
        <end position="795"/>
    </location>
</feature>
<dbReference type="OrthoDB" id="1932925at2759"/>
<comment type="subcellular location">
    <subcellularLocation>
        <location evidence="1">Membrane</location>
        <topology evidence="1">Multi-pass membrane protein</topology>
    </subcellularLocation>
</comment>
<feature type="transmembrane region" description="Helical" evidence="9">
    <location>
        <begin position="626"/>
        <end position="643"/>
    </location>
</feature>
<gene>
    <name evidence="11" type="ORF">BCR33DRAFT_724109</name>
</gene>
<dbReference type="GO" id="GO:0016020">
    <property type="term" value="C:membrane"/>
    <property type="evidence" value="ECO:0007669"/>
    <property type="project" value="UniProtKB-SubCell"/>
</dbReference>
<dbReference type="AlphaFoldDB" id="A0A1Y2B9L1"/>
<feature type="transmembrane region" description="Helical" evidence="9">
    <location>
        <begin position="71"/>
        <end position="92"/>
    </location>
</feature>
<dbReference type="PANTHER" id="PTHR13533">
    <property type="entry name" value="N-ACETYLNEURAMINATE 9-O-ACETYLTRANSFERASE"/>
    <property type="match status" value="1"/>
</dbReference>
<keyword evidence="6 9" id="KW-0472">Membrane</keyword>
<evidence type="ECO:0000256" key="6">
    <source>
        <dbReference type="ARBA" id="ARBA00023136"/>
    </source>
</evidence>
<feature type="transmembrane region" description="Helical" evidence="9">
    <location>
        <begin position="746"/>
        <end position="763"/>
    </location>
</feature>
<feature type="transmembrane region" description="Helical" evidence="9">
    <location>
        <begin position="531"/>
        <end position="555"/>
    </location>
</feature>
<comment type="caution">
    <text evidence="11">The sequence shown here is derived from an EMBL/GenBank/DDBJ whole genome shotgun (WGS) entry which is preliminary data.</text>
</comment>
<name>A0A1Y2B9L1_9FUNG</name>
<dbReference type="EMBL" id="MCGO01000079">
    <property type="protein sequence ID" value="ORY31180.1"/>
    <property type="molecule type" value="Genomic_DNA"/>
</dbReference>
<proteinExistence type="inferred from homology"/>
<reference evidence="11 12" key="1">
    <citation type="submission" date="2016-07" db="EMBL/GenBank/DDBJ databases">
        <title>Pervasive Adenine N6-methylation of Active Genes in Fungi.</title>
        <authorList>
            <consortium name="DOE Joint Genome Institute"/>
            <person name="Mondo S.J."/>
            <person name="Dannebaum R.O."/>
            <person name="Kuo R.C."/>
            <person name="Labutti K."/>
            <person name="Haridas S."/>
            <person name="Kuo A."/>
            <person name="Salamov A."/>
            <person name="Ahrendt S.R."/>
            <person name="Lipzen A."/>
            <person name="Sullivan W."/>
            <person name="Andreopoulos W.B."/>
            <person name="Clum A."/>
            <person name="Lindquist E."/>
            <person name="Daum C."/>
            <person name="Ramamoorthy G.K."/>
            <person name="Gryganskyi A."/>
            <person name="Culley D."/>
            <person name="Magnuson J.K."/>
            <person name="James T.Y."/>
            <person name="O'Malley M.A."/>
            <person name="Stajich J.E."/>
            <person name="Spatafora J.W."/>
            <person name="Visel A."/>
            <person name="Grigoriev I.V."/>
        </authorList>
    </citation>
    <scope>NUCLEOTIDE SEQUENCE [LARGE SCALE GENOMIC DNA]</scope>
    <source>
        <strain evidence="11 12">JEL800</strain>
    </source>
</reference>
<evidence type="ECO:0000256" key="5">
    <source>
        <dbReference type="ARBA" id="ARBA00022989"/>
    </source>
</evidence>
<feature type="transmembrane region" description="Helical" evidence="9">
    <location>
        <begin position="402"/>
        <end position="421"/>
    </location>
</feature>